<accession>A0AAV4RTS7</accession>
<proteinExistence type="predicted"/>
<comment type="caution">
    <text evidence="1">The sequence shown here is derived from an EMBL/GenBank/DDBJ whole genome shotgun (WGS) entry which is preliminary data.</text>
</comment>
<dbReference type="EMBL" id="BPLR01008388">
    <property type="protein sequence ID" value="GIY24346.1"/>
    <property type="molecule type" value="Genomic_DNA"/>
</dbReference>
<reference evidence="1 2" key="1">
    <citation type="submission" date="2021-06" db="EMBL/GenBank/DDBJ databases">
        <title>Caerostris extrusa draft genome.</title>
        <authorList>
            <person name="Kono N."/>
            <person name="Arakawa K."/>
        </authorList>
    </citation>
    <scope>NUCLEOTIDE SEQUENCE [LARGE SCALE GENOMIC DNA]</scope>
</reference>
<dbReference type="Proteomes" id="UP001054945">
    <property type="component" value="Unassembled WGS sequence"/>
</dbReference>
<keyword evidence="2" id="KW-1185">Reference proteome</keyword>
<evidence type="ECO:0000313" key="2">
    <source>
        <dbReference type="Proteomes" id="UP001054945"/>
    </source>
</evidence>
<gene>
    <name evidence="1" type="ORF">CEXT_513711</name>
</gene>
<sequence>MQEGDPKPHYPKNGIKFVFVHQVCSIHKRDTNSPIPDLHLKMQEGVDPKPHYPKKNLFCVCIEFGTPFVMHRKLCIPGPRTYPKRGIGTWACCQHGGLHSDRIKSSYSFAILIPGPLYPREGNSKAHLRISGTLSAPSSIAGIHQSVSGVAITVVCSISNPQRDMCDDIRIQEFSRANNTPVHKFYDSYGENYARAAQTKITPHQLPVLLDSIGNEFCGAQAAKELAFMYDAKTIVFGTLE</sequence>
<dbReference type="AlphaFoldDB" id="A0AAV4RTS7"/>
<evidence type="ECO:0000313" key="1">
    <source>
        <dbReference type="EMBL" id="GIY24346.1"/>
    </source>
</evidence>
<name>A0AAV4RTS7_CAEEX</name>
<organism evidence="1 2">
    <name type="scientific">Caerostris extrusa</name>
    <name type="common">Bark spider</name>
    <name type="synonym">Caerostris bankana</name>
    <dbReference type="NCBI Taxonomy" id="172846"/>
    <lineage>
        <taxon>Eukaryota</taxon>
        <taxon>Metazoa</taxon>
        <taxon>Ecdysozoa</taxon>
        <taxon>Arthropoda</taxon>
        <taxon>Chelicerata</taxon>
        <taxon>Arachnida</taxon>
        <taxon>Araneae</taxon>
        <taxon>Araneomorphae</taxon>
        <taxon>Entelegynae</taxon>
        <taxon>Araneoidea</taxon>
        <taxon>Araneidae</taxon>
        <taxon>Caerostris</taxon>
    </lineage>
</organism>
<protein>
    <submittedName>
        <fullName evidence="1">Uncharacterized protein</fullName>
    </submittedName>
</protein>